<reference evidence="3" key="1">
    <citation type="journal article" date="2019" name="Int. J. Syst. Evol. Microbiol.">
        <title>The Global Catalogue of Microorganisms (GCM) 10K type strain sequencing project: providing services to taxonomists for standard genome sequencing and annotation.</title>
        <authorList>
            <consortium name="The Broad Institute Genomics Platform"/>
            <consortium name="The Broad Institute Genome Sequencing Center for Infectious Disease"/>
            <person name="Wu L."/>
            <person name="Ma J."/>
        </authorList>
    </citation>
    <scope>NUCLEOTIDE SEQUENCE [LARGE SCALE GENOMIC DNA]</scope>
    <source>
        <strain evidence="3">JCM 14307</strain>
    </source>
</reference>
<feature type="compositionally biased region" description="Basic residues" evidence="1">
    <location>
        <begin position="34"/>
        <end position="43"/>
    </location>
</feature>
<gene>
    <name evidence="2" type="ORF">GCM10009745_63920</name>
</gene>
<proteinExistence type="predicted"/>
<keyword evidence="3" id="KW-1185">Reference proteome</keyword>
<sequence length="81" mass="9220">MATHSLDRVEQAQRVPDITDQVLGLHGGEGRRLDRGRRSHNPVRCRPAQREGLGFLVFDGHEIQRTESFRQLGVSFPEETL</sequence>
<accession>A0ABP4UM13</accession>
<protein>
    <submittedName>
        <fullName evidence="2">Uncharacterized protein</fullName>
    </submittedName>
</protein>
<feature type="region of interest" description="Disordered" evidence="1">
    <location>
        <begin position="23"/>
        <end position="45"/>
    </location>
</feature>
<comment type="caution">
    <text evidence="2">The sequence shown here is derived from an EMBL/GenBank/DDBJ whole genome shotgun (WGS) entry which is preliminary data.</text>
</comment>
<evidence type="ECO:0000313" key="3">
    <source>
        <dbReference type="Proteomes" id="UP001500280"/>
    </source>
</evidence>
<organism evidence="2 3">
    <name type="scientific">Kribbella yunnanensis</name>
    <dbReference type="NCBI Taxonomy" id="190194"/>
    <lineage>
        <taxon>Bacteria</taxon>
        <taxon>Bacillati</taxon>
        <taxon>Actinomycetota</taxon>
        <taxon>Actinomycetes</taxon>
        <taxon>Propionibacteriales</taxon>
        <taxon>Kribbellaceae</taxon>
        <taxon>Kribbella</taxon>
    </lineage>
</organism>
<name>A0ABP4UM13_9ACTN</name>
<dbReference type="Proteomes" id="UP001500280">
    <property type="component" value="Unassembled WGS sequence"/>
</dbReference>
<evidence type="ECO:0000256" key="1">
    <source>
        <dbReference type="SAM" id="MobiDB-lite"/>
    </source>
</evidence>
<dbReference type="EMBL" id="BAAANF010000022">
    <property type="protein sequence ID" value="GAA1707299.1"/>
    <property type="molecule type" value="Genomic_DNA"/>
</dbReference>
<evidence type="ECO:0000313" key="2">
    <source>
        <dbReference type="EMBL" id="GAA1707299.1"/>
    </source>
</evidence>